<evidence type="ECO:0000313" key="4">
    <source>
        <dbReference type="Proteomes" id="UP000000379"/>
    </source>
</evidence>
<evidence type="ECO:0000256" key="1">
    <source>
        <dbReference type="SAM" id="MobiDB-lite"/>
    </source>
</evidence>
<dbReference type="AlphaFoldDB" id="D7CWS2"/>
<feature type="chain" id="PRO_5003094357" evidence="2">
    <location>
        <begin position="21"/>
        <end position="286"/>
    </location>
</feature>
<dbReference type="HOGENOM" id="CLU_1019206_0_0_0"/>
<proteinExistence type="predicted"/>
<keyword evidence="4" id="KW-1185">Reference proteome</keyword>
<evidence type="ECO:0000256" key="2">
    <source>
        <dbReference type="SAM" id="SignalP"/>
    </source>
</evidence>
<dbReference type="eggNOG" id="COG2340">
    <property type="taxonomic scope" value="Bacteria"/>
</dbReference>
<name>D7CWS2_TRURR</name>
<gene>
    <name evidence="3" type="ordered locus">Trad_0020</name>
</gene>
<feature type="region of interest" description="Disordered" evidence="1">
    <location>
        <begin position="104"/>
        <end position="149"/>
    </location>
</feature>
<dbReference type="STRING" id="649638.Trad_0020"/>
<evidence type="ECO:0000313" key="3">
    <source>
        <dbReference type="EMBL" id="ADI13163.1"/>
    </source>
</evidence>
<feature type="compositionally biased region" description="Basic and acidic residues" evidence="1">
    <location>
        <begin position="124"/>
        <end position="136"/>
    </location>
</feature>
<organism evidence="3 4">
    <name type="scientific">Truepera radiovictrix (strain DSM 17093 / CIP 108686 / LMG 22925 / RQ-24)</name>
    <dbReference type="NCBI Taxonomy" id="649638"/>
    <lineage>
        <taxon>Bacteria</taxon>
        <taxon>Thermotogati</taxon>
        <taxon>Deinococcota</taxon>
        <taxon>Deinococci</taxon>
        <taxon>Trueperales</taxon>
        <taxon>Trueperaceae</taxon>
        <taxon>Truepera</taxon>
    </lineage>
</organism>
<reference evidence="4" key="1">
    <citation type="submission" date="2010-05" db="EMBL/GenBank/DDBJ databases">
        <title>The complete genome of Truepera radiovictris DSM 17093.</title>
        <authorList>
            <consortium name="US DOE Joint Genome Institute (JGI-PGF)"/>
            <person name="Lucas S."/>
            <person name="Copeland A."/>
            <person name="Lapidus A."/>
            <person name="Glavina del Rio T."/>
            <person name="Dalin E."/>
            <person name="Tice H."/>
            <person name="Bruce D."/>
            <person name="Goodwin L."/>
            <person name="Pitluck S."/>
            <person name="Kyrpides N."/>
            <person name="Mavromatis K."/>
            <person name="Ovchinnikova G."/>
            <person name="Munk A.C."/>
            <person name="Detter J.C."/>
            <person name="Han C."/>
            <person name="Tapia R."/>
            <person name="Land M."/>
            <person name="Hauser L."/>
            <person name="Markowitz V."/>
            <person name="Cheng J.-F."/>
            <person name="Hugenholtz P."/>
            <person name="Woyke T."/>
            <person name="Wu D."/>
            <person name="Tindall B."/>
            <person name="Pomrenke H.G."/>
            <person name="Brambilla E."/>
            <person name="Klenk H.-P."/>
            <person name="Eisen J.A."/>
        </authorList>
    </citation>
    <scope>NUCLEOTIDE SEQUENCE [LARGE SCALE GENOMIC DNA]</scope>
    <source>
        <strain evidence="4">DSM 17093 / CIP 108686 / LMG 22925 / RQ-24</strain>
    </source>
</reference>
<feature type="compositionally biased region" description="Low complexity" evidence="1">
    <location>
        <begin position="107"/>
        <end position="123"/>
    </location>
</feature>
<reference evidence="3 4" key="2">
    <citation type="journal article" date="2011" name="Stand. Genomic Sci.">
        <title>Complete genome sequence of Truepera radiovictrix type strain (RQ-24).</title>
        <authorList>
            <person name="Ivanova N."/>
            <person name="Rohde C."/>
            <person name="Munk C."/>
            <person name="Nolan M."/>
            <person name="Lucas S."/>
            <person name="Del Rio T.G."/>
            <person name="Tice H."/>
            <person name="Deshpande S."/>
            <person name="Cheng J.F."/>
            <person name="Tapia R."/>
            <person name="Han C."/>
            <person name="Goodwin L."/>
            <person name="Pitluck S."/>
            <person name="Liolios K."/>
            <person name="Mavromatis K."/>
            <person name="Mikhailova N."/>
            <person name="Pati A."/>
            <person name="Chen A."/>
            <person name="Palaniappan K."/>
            <person name="Land M."/>
            <person name="Hauser L."/>
            <person name="Chang Y.J."/>
            <person name="Jeffries C.D."/>
            <person name="Brambilla E."/>
            <person name="Rohde M."/>
            <person name="Goker M."/>
            <person name="Tindall B.J."/>
            <person name="Woyke T."/>
            <person name="Bristow J."/>
            <person name="Eisen J.A."/>
            <person name="Markowitz V."/>
            <person name="Hugenholtz P."/>
            <person name="Kyrpides N.C."/>
            <person name="Klenk H.P."/>
            <person name="Lapidus A."/>
        </authorList>
    </citation>
    <scope>NUCLEOTIDE SEQUENCE [LARGE SCALE GENOMIC DNA]</scope>
    <source>
        <strain evidence="4">DSM 17093 / CIP 108686 / LMG 22925 / RQ-24</strain>
    </source>
</reference>
<accession>D7CWS2</accession>
<dbReference type="KEGG" id="tra:Trad_0020"/>
<feature type="signal peptide" evidence="2">
    <location>
        <begin position="1"/>
        <end position="20"/>
    </location>
</feature>
<sequence>MRRRYWYVLLCPLAALAAYARPLQRPPSPPELTLGASEEVVRPGEAVTLTWSLRSGAGWRTALLPGVGPTSETAATVRPRLSTTYTLLAQRQGSSVQRDVRVEVQSAPQGAAPGAPVTGGADVAPREGSEQERDEAPSGTFGVSARAEGPFLNDRAGGIAAPDDERIVRVAPGESFYAQASFRDPDGIAEVVINLVNSSPEGLAGNLAPTRGPFTLEGEPQGACNLLALPTEVRCVFEIRVAEDAQNIDALPGAGDEFAYVFRVRVTDNLGNSANRPIRGYVIVEP</sequence>
<dbReference type="Proteomes" id="UP000000379">
    <property type="component" value="Chromosome"/>
</dbReference>
<keyword evidence="2" id="KW-0732">Signal</keyword>
<dbReference type="RefSeq" id="WP_013176543.1">
    <property type="nucleotide sequence ID" value="NC_014221.1"/>
</dbReference>
<dbReference type="EMBL" id="CP002049">
    <property type="protein sequence ID" value="ADI13163.1"/>
    <property type="molecule type" value="Genomic_DNA"/>
</dbReference>
<protein>
    <submittedName>
        <fullName evidence="3">Uncharacterized protein</fullName>
    </submittedName>
</protein>